<keyword evidence="2" id="KW-0560">Oxidoreductase</keyword>
<comment type="caution">
    <text evidence="5">The sequence shown here is derived from an EMBL/GenBank/DDBJ whole genome shotgun (WGS) entry which is preliminary data.</text>
</comment>
<dbReference type="InterPro" id="IPR013154">
    <property type="entry name" value="ADH-like_N"/>
</dbReference>
<evidence type="ECO:0000313" key="6">
    <source>
        <dbReference type="Proteomes" id="UP001548587"/>
    </source>
</evidence>
<dbReference type="Gene3D" id="3.90.180.10">
    <property type="entry name" value="Medium-chain alcohol dehydrogenases, catalytic domain"/>
    <property type="match status" value="1"/>
</dbReference>
<feature type="domain" description="Alcohol dehydrogenase-like C-terminal" evidence="3">
    <location>
        <begin position="160"/>
        <end position="280"/>
    </location>
</feature>
<reference evidence="5 6" key="1">
    <citation type="submission" date="2024-06" db="EMBL/GenBank/DDBJ databases">
        <title>Burkholderia sola in Mexico.</title>
        <authorList>
            <person name="Estrada P."/>
        </authorList>
    </citation>
    <scope>NUCLEOTIDE SEQUENCE [LARGE SCALE GENOMIC DNA]</scope>
    <source>
        <strain evidence="5 6">CpTa8-5</strain>
    </source>
</reference>
<dbReference type="InterPro" id="IPR013149">
    <property type="entry name" value="ADH-like_C"/>
</dbReference>
<evidence type="ECO:0000256" key="1">
    <source>
        <dbReference type="ARBA" id="ARBA00022857"/>
    </source>
</evidence>
<feature type="domain" description="Alcohol dehydrogenase-like N-terminal" evidence="4">
    <location>
        <begin position="25"/>
        <end position="118"/>
    </location>
</feature>
<dbReference type="Gene3D" id="3.40.50.720">
    <property type="entry name" value="NAD(P)-binding Rossmann-like Domain"/>
    <property type="match status" value="1"/>
</dbReference>
<dbReference type="SUPFAM" id="SSF51735">
    <property type="entry name" value="NAD(P)-binding Rossmann-fold domains"/>
    <property type="match status" value="1"/>
</dbReference>
<dbReference type="InterPro" id="IPR036291">
    <property type="entry name" value="NAD(P)-bd_dom_sf"/>
</dbReference>
<protein>
    <submittedName>
        <fullName evidence="5">Zinc-binding dehydrogenase</fullName>
    </submittedName>
</protein>
<dbReference type="EMBL" id="JBEWCH010000003">
    <property type="protein sequence ID" value="MET1474108.1"/>
    <property type="molecule type" value="Genomic_DNA"/>
</dbReference>
<evidence type="ECO:0000256" key="2">
    <source>
        <dbReference type="ARBA" id="ARBA00023002"/>
    </source>
</evidence>
<dbReference type="InterPro" id="IPR011032">
    <property type="entry name" value="GroES-like_sf"/>
</dbReference>
<keyword evidence="6" id="KW-1185">Reference proteome</keyword>
<accession>A0ABV2C4S5</accession>
<dbReference type="PANTHER" id="PTHR48106">
    <property type="entry name" value="QUINONE OXIDOREDUCTASE PIG3-RELATED"/>
    <property type="match status" value="1"/>
</dbReference>
<proteinExistence type="predicted"/>
<evidence type="ECO:0000259" key="4">
    <source>
        <dbReference type="Pfam" id="PF08240"/>
    </source>
</evidence>
<dbReference type="Pfam" id="PF08240">
    <property type="entry name" value="ADH_N"/>
    <property type="match status" value="1"/>
</dbReference>
<evidence type="ECO:0000259" key="3">
    <source>
        <dbReference type="Pfam" id="PF00107"/>
    </source>
</evidence>
<dbReference type="Pfam" id="PF00107">
    <property type="entry name" value="ADH_zinc_N"/>
    <property type="match status" value="1"/>
</dbReference>
<sequence>MKAICVTAERSLEVRDIRPPSRPEAGHVLIDMEASAINHGDKIFLRARADDGKALPASQHGVWGASGAGTVVATGAGVPERYMGRRVAVYRSLNRSAYNLGFWCEKAQVPYTSCLILPEHVSARDYCGSLVNVIAAYAFLETITEAGHRGVIATAGNSATGLALAALARQRNMPVISMVRSQAAQEALHRDGVEHIVRADEDFTDTLGKLSSELGTTAVFDGVGGALTGQLATCLPMRSSVYFYGTMAGPVPFPVSAPLFMMKDLSMQRFSNFESRTVREHERLVTALSALESVIGDPVFRTRVGQEFSFDLIDDAMTYESVDGRKAILASRS</sequence>
<gene>
    <name evidence="5" type="ORF">ABXL37_07590</name>
</gene>
<dbReference type="SUPFAM" id="SSF50129">
    <property type="entry name" value="GroES-like"/>
    <property type="match status" value="1"/>
</dbReference>
<dbReference type="PANTHER" id="PTHR48106:SF18">
    <property type="entry name" value="QUINONE OXIDOREDUCTASE PIG3"/>
    <property type="match status" value="1"/>
</dbReference>
<dbReference type="RefSeq" id="WP_209924895.1">
    <property type="nucleotide sequence ID" value="NZ_JBEWCH010000003.1"/>
</dbReference>
<dbReference type="Proteomes" id="UP001548587">
    <property type="component" value="Unassembled WGS sequence"/>
</dbReference>
<organism evidence="5 6">
    <name type="scientific">Burkholderia sola</name>
    <dbReference type="NCBI Taxonomy" id="2843302"/>
    <lineage>
        <taxon>Bacteria</taxon>
        <taxon>Pseudomonadati</taxon>
        <taxon>Pseudomonadota</taxon>
        <taxon>Betaproteobacteria</taxon>
        <taxon>Burkholderiales</taxon>
        <taxon>Burkholderiaceae</taxon>
        <taxon>Burkholderia</taxon>
        <taxon>Burkholderia cepacia complex</taxon>
    </lineage>
</organism>
<evidence type="ECO:0000313" key="5">
    <source>
        <dbReference type="EMBL" id="MET1474108.1"/>
    </source>
</evidence>
<name>A0ABV2C4S5_9BURK</name>
<keyword evidence="1" id="KW-0521">NADP</keyword>